<evidence type="ECO:0000256" key="6">
    <source>
        <dbReference type="ARBA" id="ARBA00022840"/>
    </source>
</evidence>
<dbReference type="GO" id="GO:0005829">
    <property type="term" value="C:cytosol"/>
    <property type="evidence" value="ECO:0007669"/>
    <property type="project" value="TreeGrafter"/>
</dbReference>
<keyword evidence="6 11" id="KW-0067">ATP-binding</keyword>
<evidence type="ECO:0000256" key="12">
    <source>
        <dbReference type="PIRSR" id="PIRSR001589-3"/>
    </source>
</evidence>
<keyword evidence="3" id="KW-0436">Ligase</keyword>
<dbReference type="STRING" id="882086.SacxiDRAFT_1839"/>
<protein>
    <recommendedName>
        <fullName evidence="2">asparagine synthase (glutamine-hydrolyzing)</fullName>
        <ecNumber evidence="2">6.3.5.4</ecNumber>
    </recommendedName>
</protein>
<evidence type="ECO:0000256" key="5">
    <source>
        <dbReference type="ARBA" id="ARBA00022741"/>
    </source>
</evidence>
<evidence type="ECO:0000256" key="9">
    <source>
        <dbReference type="ARBA" id="ARBA00029440"/>
    </source>
</evidence>
<dbReference type="InterPro" id="IPR001962">
    <property type="entry name" value="Asn_synthase"/>
</dbReference>
<dbReference type="PIRSF" id="PIRSF001589">
    <property type="entry name" value="Asn_synthetase_glu-h"/>
    <property type="match status" value="1"/>
</dbReference>
<dbReference type="PROSITE" id="PS51278">
    <property type="entry name" value="GATASE_TYPE_2"/>
    <property type="match status" value="1"/>
</dbReference>
<accession>I0V1S7</accession>
<dbReference type="GO" id="GO:0005524">
    <property type="term" value="F:ATP binding"/>
    <property type="evidence" value="ECO:0007669"/>
    <property type="project" value="UniProtKB-KW"/>
</dbReference>
<dbReference type="EC" id="6.3.5.4" evidence="2"/>
<feature type="site" description="Important for beta-aspartyl-AMP intermediate formation" evidence="12">
    <location>
        <position position="341"/>
    </location>
</feature>
<gene>
    <name evidence="14" type="ORF">SacxiDRAFT_1839</name>
</gene>
<keyword evidence="5 11" id="KW-0547">Nucleotide-binding</keyword>
<evidence type="ECO:0000259" key="13">
    <source>
        <dbReference type="PROSITE" id="PS51278"/>
    </source>
</evidence>
<dbReference type="SUPFAM" id="SSF52402">
    <property type="entry name" value="Adenine nucleotide alpha hydrolases-like"/>
    <property type="match status" value="1"/>
</dbReference>
<evidence type="ECO:0000313" key="14">
    <source>
        <dbReference type="EMBL" id="EID54080.1"/>
    </source>
</evidence>
<dbReference type="PANTHER" id="PTHR11772:SF2">
    <property type="entry name" value="ASPARAGINE SYNTHETASE [GLUTAMINE-HYDROLYZING]"/>
    <property type="match status" value="1"/>
</dbReference>
<comment type="catalytic activity">
    <reaction evidence="10">
        <text>L-aspartate + L-glutamine + ATP + H2O = L-asparagine + L-glutamate + AMP + diphosphate + H(+)</text>
        <dbReference type="Rhea" id="RHEA:12228"/>
        <dbReference type="ChEBI" id="CHEBI:15377"/>
        <dbReference type="ChEBI" id="CHEBI:15378"/>
        <dbReference type="ChEBI" id="CHEBI:29985"/>
        <dbReference type="ChEBI" id="CHEBI:29991"/>
        <dbReference type="ChEBI" id="CHEBI:30616"/>
        <dbReference type="ChEBI" id="CHEBI:33019"/>
        <dbReference type="ChEBI" id="CHEBI:58048"/>
        <dbReference type="ChEBI" id="CHEBI:58359"/>
        <dbReference type="ChEBI" id="CHEBI:456215"/>
        <dbReference type="EC" id="6.3.5.4"/>
    </reaction>
</comment>
<evidence type="ECO:0000256" key="10">
    <source>
        <dbReference type="ARBA" id="ARBA00048741"/>
    </source>
</evidence>
<dbReference type="AlphaFoldDB" id="I0V1S7"/>
<sequence>MGTISGIVAAHGPFDPLEGMRMLDRLAHRGPDGQGSHALDDAWLGHRRLAVVDLEGGAQPLRDPAGRYWLVGDGEIYNHERLRTELEDKGHVFRTRTDQESALHLIEADGLTALSRLWGMFALAGAALDGRFFAARDTLGIAPLYWARHHDTAVFASELKAFDPNRRPDVEPFPPGHVWTPEDGLRPFDVLTDAAAPGAAAQHEADPPEEVLADIRDTLIRAVERLLVADVPVGALLSGGLDSSIVTAIAARHAHRAGRRFPTFSVGLAGSADLAAARQVAEELGTDHHERVYTDDELIDWVPEVIRVIESFDPSLVHSSVPNLLVSKLAARTVKVVLIGEGADELFAGYGYYSEIESDTELHEELLSTIHGLHIGGLQRVDRVAGATGLEPRTPFLDLDVVRLGLSLPARWKLSDDRAEKWLLRKAFEGWLPENVLWRPKQQFGQGTGARDVLGEYYAGTVRDEEFEAERDVLDPPLRSREELAYYRLFQRELTGVDPAHLVGRFAGW</sequence>
<dbReference type="InterPro" id="IPR014729">
    <property type="entry name" value="Rossmann-like_a/b/a_fold"/>
</dbReference>
<dbReference type="Gene3D" id="3.40.50.620">
    <property type="entry name" value="HUPs"/>
    <property type="match status" value="1"/>
</dbReference>
<comment type="pathway">
    <text evidence="9">Amino-acid biosynthesis.</text>
</comment>
<organism evidence="14 15">
    <name type="scientific">Saccharomonospora xinjiangensis XJ-54</name>
    <dbReference type="NCBI Taxonomy" id="882086"/>
    <lineage>
        <taxon>Bacteria</taxon>
        <taxon>Bacillati</taxon>
        <taxon>Actinomycetota</taxon>
        <taxon>Actinomycetes</taxon>
        <taxon>Pseudonocardiales</taxon>
        <taxon>Pseudonocardiaceae</taxon>
        <taxon>Saccharomonospora</taxon>
    </lineage>
</organism>
<keyword evidence="8" id="KW-0315">Glutamine amidotransferase</keyword>
<dbReference type="EMBL" id="JH636049">
    <property type="protein sequence ID" value="EID54080.1"/>
    <property type="molecule type" value="Genomic_DNA"/>
</dbReference>
<keyword evidence="4" id="KW-0028">Amino-acid biosynthesis</keyword>
<feature type="binding site" evidence="11">
    <location>
        <position position="236"/>
    </location>
    <ligand>
        <name>ATP</name>
        <dbReference type="ChEBI" id="CHEBI:30616"/>
    </ligand>
</feature>
<dbReference type="GO" id="GO:0006529">
    <property type="term" value="P:asparagine biosynthetic process"/>
    <property type="evidence" value="ECO:0007669"/>
    <property type="project" value="UniProtKB-KW"/>
</dbReference>
<feature type="binding site" evidence="11">
    <location>
        <position position="266"/>
    </location>
    <ligand>
        <name>ATP</name>
        <dbReference type="ChEBI" id="CHEBI:30616"/>
    </ligand>
</feature>
<evidence type="ECO:0000256" key="4">
    <source>
        <dbReference type="ARBA" id="ARBA00022605"/>
    </source>
</evidence>
<dbReference type="Pfam" id="PF00733">
    <property type="entry name" value="Asn_synthase"/>
    <property type="match status" value="1"/>
</dbReference>
<dbReference type="PANTHER" id="PTHR11772">
    <property type="entry name" value="ASPARAGINE SYNTHETASE"/>
    <property type="match status" value="1"/>
</dbReference>
<comment type="similarity">
    <text evidence="1">Belongs to the asparagine synthetase family.</text>
</comment>
<dbReference type="GO" id="GO:0004066">
    <property type="term" value="F:asparagine synthase (glutamine-hydrolyzing) activity"/>
    <property type="evidence" value="ECO:0007669"/>
    <property type="project" value="UniProtKB-EC"/>
</dbReference>
<keyword evidence="7" id="KW-0061">Asparagine biosynthesis</keyword>
<evidence type="ECO:0000256" key="8">
    <source>
        <dbReference type="ARBA" id="ARBA00022962"/>
    </source>
</evidence>
<evidence type="ECO:0000313" key="15">
    <source>
        <dbReference type="Proteomes" id="UP000004691"/>
    </source>
</evidence>
<dbReference type="eggNOG" id="COG0367">
    <property type="taxonomic scope" value="Bacteria"/>
</dbReference>
<reference evidence="14 15" key="1">
    <citation type="submission" date="2012-01" db="EMBL/GenBank/DDBJ databases">
        <title>Improved High-Quality Draft sequence of Saccharomonospora xinjiangensis XJ-54.</title>
        <authorList>
            <consortium name="US DOE Joint Genome Institute"/>
            <person name="Lucas S."/>
            <person name="Han J."/>
            <person name="Lapidus A."/>
            <person name="Cheng J.-F."/>
            <person name="Goodwin L."/>
            <person name="Pitluck S."/>
            <person name="Peters L."/>
            <person name="Mikhailova N."/>
            <person name="Teshima H."/>
            <person name="Detter J.C."/>
            <person name="Han C."/>
            <person name="Tapia R."/>
            <person name="Land M."/>
            <person name="Hauser L."/>
            <person name="Kyrpides N."/>
            <person name="Ivanova N."/>
            <person name="Pagani I."/>
            <person name="Brambilla E.-M."/>
            <person name="Klenk H.-P."/>
            <person name="Woyke T."/>
        </authorList>
    </citation>
    <scope>NUCLEOTIDE SEQUENCE [LARGE SCALE GENOMIC DNA]</scope>
    <source>
        <strain evidence="14 15">XJ-54</strain>
    </source>
</reference>
<dbReference type="OrthoDB" id="9763290at2"/>
<dbReference type="RefSeq" id="WP_006238229.1">
    <property type="nucleotide sequence ID" value="NZ_JH636049.1"/>
</dbReference>
<dbReference type="Gene3D" id="3.60.20.10">
    <property type="entry name" value="Glutamine Phosphoribosylpyrophosphate, subunit 1, domain 1"/>
    <property type="match status" value="1"/>
</dbReference>
<proteinExistence type="inferred from homology"/>
<dbReference type="CDD" id="cd00712">
    <property type="entry name" value="AsnB"/>
    <property type="match status" value="1"/>
</dbReference>
<dbReference type="InterPro" id="IPR033738">
    <property type="entry name" value="AsnB_N"/>
</dbReference>
<evidence type="ECO:0000256" key="2">
    <source>
        <dbReference type="ARBA" id="ARBA00012737"/>
    </source>
</evidence>
<evidence type="ECO:0000256" key="7">
    <source>
        <dbReference type="ARBA" id="ARBA00022888"/>
    </source>
</evidence>
<dbReference type="InterPro" id="IPR017932">
    <property type="entry name" value="GATase_2_dom"/>
</dbReference>
<dbReference type="InterPro" id="IPR029055">
    <property type="entry name" value="Ntn_hydrolases_N"/>
</dbReference>
<dbReference type="CDD" id="cd01991">
    <property type="entry name" value="Asn_synthase_B_C"/>
    <property type="match status" value="1"/>
</dbReference>
<dbReference type="HOGENOM" id="CLU_014658_4_0_11"/>
<dbReference type="InterPro" id="IPR006426">
    <property type="entry name" value="Asn_synth_AEB"/>
</dbReference>
<dbReference type="Pfam" id="PF13537">
    <property type="entry name" value="GATase_7"/>
    <property type="match status" value="1"/>
</dbReference>
<evidence type="ECO:0000256" key="1">
    <source>
        <dbReference type="ARBA" id="ARBA00005752"/>
    </source>
</evidence>
<dbReference type="Proteomes" id="UP000004691">
    <property type="component" value="Unassembled WGS sequence"/>
</dbReference>
<dbReference type="InterPro" id="IPR050795">
    <property type="entry name" value="Asn_Synthetase"/>
</dbReference>
<feature type="domain" description="Glutamine amidotransferase type-2" evidence="13">
    <location>
        <begin position="2"/>
        <end position="184"/>
    </location>
</feature>
<name>I0V1S7_9PSEU</name>
<evidence type="ECO:0000256" key="3">
    <source>
        <dbReference type="ARBA" id="ARBA00022598"/>
    </source>
</evidence>
<dbReference type="NCBIfam" id="TIGR01536">
    <property type="entry name" value="asn_synth_AEB"/>
    <property type="match status" value="1"/>
</dbReference>
<keyword evidence="15" id="KW-1185">Reference proteome</keyword>
<evidence type="ECO:0000256" key="11">
    <source>
        <dbReference type="PIRSR" id="PIRSR001589-2"/>
    </source>
</evidence>
<dbReference type="SUPFAM" id="SSF56235">
    <property type="entry name" value="N-terminal nucleophile aminohydrolases (Ntn hydrolases)"/>
    <property type="match status" value="1"/>
</dbReference>
<feature type="binding site" evidence="11">
    <location>
        <position position="98"/>
    </location>
    <ligand>
        <name>L-glutamine</name>
        <dbReference type="ChEBI" id="CHEBI:58359"/>
    </ligand>
</feature>